<reference evidence="1" key="1">
    <citation type="submission" date="2024-09" db="EMBL/GenBank/DDBJ databases">
        <title>Black Yeasts Isolated from many extreme environments.</title>
        <authorList>
            <person name="Coleine C."/>
            <person name="Stajich J.E."/>
            <person name="Selbmann L."/>
        </authorList>
    </citation>
    <scope>NUCLEOTIDE SEQUENCE</scope>
    <source>
        <strain evidence="1">CCFEE 5737</strain>
    </source>
</reference>
<evidence type="ECO:0000313" key="1">
    <source>
        <dbReference type="EMBL" id="KAK3065250.1"/>
    </source>
</evidence>
<comment type="caution">
    <text evidence="1">The sequence shown here is derived from an EMBL/GenBank/DDBJ whole genome shotgun (WGS) entry which is preliminary data.</text>
</comment>
<organism evidence="1 2">
    <name type="scientific">Coniosporium uncinatum</name>
    <dbReference type="NCBI Taxonomy" id="93489"/>
    <lineage>
        <taxon>Eukaryota</taxon>
        <taxon>Fungi</taxon>
        <taxon>Dikarya</taxon>
        <taxon>Ascomycota</taxon>
        <taxon>Pezizomycotina</taxon>
        <taxon>Dothideomycetes</taxon>
        <taxon>Dothideomycetes incertae sedis</taxon>
        <taxon>Coniosporium</taxon>
    </lineage>
</organism>
<dbReference type="Proteomes" id="UP001186974">
    <property type="component" value="Unassembled WGS sequence"/>
</dbReference>
<proteinExistence type="predicted"/>
<gene>
    <name evidence="1" type="ORF">LTS18_004486</name>
</gene>
<dbReference type="EMBL" id="JAWDJW010006344">
    <property type="protein sequence ID" value="KAK3065250.1"/>
    <property type="molecule type" value="Genomic_DNA"/>
</dbReference>
<name>A0ACC3DCK5_9PEZI</name>
<keyword evidence="2" id="KW-1185">Reference proteome</keyword>
<evidence type="ECO:0000313" key="2">
    <source>
        <dbReference type="Proteomes" id="UP001186974"/>
    </source>
</evidence>
<protein>
    <submittedName>
        <fullName evidence="1">Uncharacterized protein</fullName>
    </submittedName>
</protein>
<accession>A0ACC3DCK5</accession>
<sequence length="217" mass="24463">MSRAKRAKAHTSSVDAWSGEGRHVAHATYHAARLFETPSLDSRTRDTEGSKRKRRVTIAIDFGNSNTEAAVCLNNDGVFVPFVDWPGQGGSSQVSSMILAHEGKRHWGQEATQILANRSNASTHVFAHEKLLFRKSEVGSKYEGFREQQKLAQEQSGFRDNLEWYIKEVVSTIRTHLPFSKGDISKIDIFYSYPAVFSDAEYTRYGEYMEHVADDLG</sequence>
<feature type="non-terminal residue" evidence="1">
    <location>
        <position position="217"/>
    </location>
</feature>